<feature type="non-terminal residue" evidence="1">
    <location>
        <position position="1"/>
    </location>
</feature>
<proteinExistence type="predicted"/>
<reference evidence="1 2" key="1">
    <citation type="journal article" date="2019" name="Genome Biol. Evol.">
        <title>Insights into the evolution of the New World diploid cottons (Gossypium, subgenus Houzingenia) based on genome sequencing.</title>
        <authorList>
            <person name="Grover C.E."/>
            <person name="Arick M.A. 2nd"/>
            <person name="Thrash A."/>
            <person name="Conover J.L."/>
            <person name="Sanders W.S."/>
            <person name="Peterson D.G."/>
            <person name="Frelichowski J.E."/>
            <person name="Scheffler J.A."/>
            <person name="Scheffler B.E."/>
            <person name="Wendel J.F."/>
        </authorList>
    </citation>
    <scope>NUCLEOTIDE SEQUENCE [LARGE SCALE GENOMIC DNA]</scope>
    <source>
        <strain evidence="1">1</strain>
        <tissue evidence="1">Leaf</tissue>
    </source>
</reference>
<evidence type="ECO:0000313" key="2">
    <source>
        <dbReference type="Proteomes" id="UP000593576"/>
    </source>
</evidence>
<accession>A0A7J9KMS5</accession>
<name>A0A7J9KMS5_GOSSC</name>
<dbReference type="AlphaFoldDB" id="A0A7J9KMS5"/>
<dbReference type="OrthoDB" id="10394316at2759"/>
<organism evidence="1 2">
    <name type="scientific">Gossypium schwendimanii</name>
    <name type="common">Cotton</name>
    <dbReference type="NCBI Taxonomy" id="34291"/>
    <lineage>
        <taxon>Eukaryota</taxon>
        <taxon>Viridiplantae</taxon>
        <taxon>Streptophyta</taxon>
        <taxon>Embryophyta</taxon>
        <taxon>Tracheophyta</taxon>
        <taxon>Spermatophyta</taxon>
        <taxon>Magnoliopsida</taxon>
        <taxon>eudicotyledons</taxon>
        <taxon>Gunneridae</taxon>
        <taxon>Pentapetalae</taxon>
        <taxon>rosids</taxon>
        <taxon>malvids</taxon>
        <taxon>Malvales</taxon>
        <taxon>Malvaceae</taxon>
        <taxon>Malvoideae</taxon>
        <taxon>Gossypium</taxon>
    </lineage>
</organism>
<gene>
    <name evidence="1" type="ORF">Goshw_021897</name>
</gene>
<dbReference type="EMBL" id="JABFAF010000001">
    <property type="protein sequence ID" value="MBA0847710.1"/>
    <property type="molecule type" value="Genomic_DNA"/>
</dbReference>
<protein>
    <submittedName>
        <fullName evidence="1">Uncharacterized protein</fullName>
    </submittedName>
</protein>
<comment type="caution">
    <text evidence="1">The sequence shown here is derived from an EMBL/GenBank/DDBJ whole genome shotgun (WGS) entry which is preliminary data.</text>
</comment>
<dbReference type="Proteomes" id="UP000593576">
    <property type="component" value="Unassembled WGS sequence"/>
</dbReference>
<evidence type="ECO:0000313" key="1">
    <source>
        <dbReference type="EMBL" id="MBA0847710.1"/>
    </source>
</evidence>
<keyword evidence="2" id="KW-1185">Reference proteome</keyword>
<sequence length="89" mass="9801">MTIEDNLAALRIAEAKEDVIHLLGLSTGRHSLYEFCFVDCFATASVPHVHNLPLGLFLKAVAQALGNFVGFFEEYDVKQAVHGVAPFLR</sequence>